<evidence type="ECO:0000313" key="3">
    <source>
        <dbReference type="Proteomes" id="UP000467840"/>
    </source>
</evidence>
<dbReference type="Proteomes" id="UP000467840">
    <property type="component" value="Unassembled WGS sequence"/>
</dbReference>
<dbReference type="InterPro" id="IPR044792">
    <property type="entry name" value="TAR1"/>
</dbReference>
<sequence>MVAGFCNSHQVSHFAAFFIDARAEISVAESRYGSRKRTTRPERERALFRFMFLGASRAGLVVRAAESRRGEAQPASPTFRGDGGPKAPRSRVCGRVRGSFCGAGFDNDPSAGSPTETLLRLLLPLNDKVQWTSRDVAGGEPPTSPRSEHFTGPFNRINQVAFLRDGVARTKPRRAEASRQAVGRSVTDWTFGLMEGVATPPPASHSASESTATFRGPRQPVRHAWSTDAATGFTSHPKQGAKRKRDSIAFEFRFRGSFCMRWVNNKRPPCKSTGEALGSATGPSGATGRHWALPRARGGNWEALGTATGPSGGATGRNWALPRARGATGGTGHCHGPVGGSNWEELGTATGPTGATGRHWALPRANRREQLGGTGHCHGPVGATGRNWALPRANRGSNWEALGTATACRGQLGGTGMPRARRGNWEALGTATGSSGATGSTGHCHGPVGGNWRNWALPRARRGVTPQIWSPEKSNSFPRGCLQREVQ</sequence>
<dbReference type="GO" id="GO:0043457">
    <property type="term" value="P:regulation of cellular respiration"/>
    <property type="evidence" value="ECO:0007669"/>
    <property type="project" value="InterPro"/>
</dbReference>
<feature type="region of interest" description="Disordered" evidence="1">
    <location>
        <begin position="67"/>
        <end position="90"/>
    </location>
</feature>
<feature type="region of interest" description="Disordered" evidence="1">
    <location>
        <begin position="133"/>
        <end position="152"/>
    </location>
</feature>
<organism evidence="2 3">
    <name type="scientific">Hevea brasiliensis</name>
    <name type="common">Para rubber tree</name>
    <name type="synonym">Siphonia brasiliensis</name>
    <dbReference type="NCBI Taxonomy" id="3981"/>
    <lineage>
        <taxon>Eukaryota</taxon>
        <taxon>Viridiplantae</taxon>
        <taxon>Streptophyta</taxon>
        <taxon>Embryophyta</taxon>
        <taxon>Tracheophyta</taxon>
        <taxon>Spermatophyta</taxon>
        <taxon>Magnoliopsida</taxon>
        <taxon>eudicotyledons</taxon>
        <taxon>Gunneridae</taxon>
        <taxon>Pentapetalae</taxon>
        <taxon>rosids</taxon>
        <taxon>fabids</taxon>
        <taxon>Malpighiales</taxon>
        <taxon>Euphorbiaceae</taxon>
        <taxon>Crotonoideae</taxon>
        <taxon>Micrandreae</taxon>
        <taxon>Hevea</taxon>
    </lineage>
</organism>
<dbReference type="EMBL" id="JAAGAX010000181">
    <property type="protein sequence ID" value="KAF2282497.1"/>
    <property type="molecule type" value="Genomic_DNA"/>
</dbReference>
<dbReference type="PANTHER" id="PTHR47188">
    <property type="entry name" value="PROTEIN TAR1"/>
    <property type="match status" value="1"/>
</dbReference>
<gene>
    <name evidence="2" type="ORF">GH714_044020</name>
</gene>
<evidence type="ECO:0000256" key="1">
    <source>
        <dbReference type="SAM" id="MobiDB-lite"/>
    </source>
</evidence>
<evidence type="ECO:0000313" key="2">
    <source>
        <dbReference type="EMBL" id="KAF2282497.1"/>
    </source>
</evidence>
<dbReference type="PANTHER" id="PTHR47188:SF1">
    <property type="entry name" value="PROTEIN TAR1"/>
    <property type="match status" value="1"/>
</dbReference>
<comment type="caution">
    <text evidence="2">The sequence shown here is derived from an EMBL/GenBank/DDBJ whole genome shotgun (WGS) entry which is preliminary data.</text>
</comment>
<reference evidence="2 3" key="1">
    <citation type="journal article" date="2020" name="Mol. Plant">
        <title>The Chromosome-Based Rubber Tree Genome Provides New Insights into Spurge Genome Evolution and Rubber Biosynthesis.</title>
        <authorList>
            <person name="Liu J."/>
            <person name="Shi C."/>
            <person name="Shi C.C."/>
            <person name="Li W."/>
            <person name="Zhang Q.J."/>
            <person name="Zhang Y."/>
            <person name="Li K."/>
            <person name="Lu H.F."/>
            <person name="Shi C."/>
            <person name="Zhu S.T."/>
            <person name="Xiao Z.Y."/>
            <person name="Nan H."/>
            <person name="Yue Y."/>
            <person name="Zhu X.G."/>
            <person name="Wu Y."/>
            <person name="Hong X.N."/>
            <person name="Fan G.Y."/>
            <person name="Tong Y."/>
            <person name="Zhang D."/>
            <person name="Mao C.L."/>
            <person name="Liu Y.L."/>
            <person name="Hao S.J."/>
            <person name="Liu W.Q."/>
            <person name="Lv M.Q."/>
            <person name="Zhang H.B."/>
            <person name="Liu Y."/>
            <person name="Hu-Tang G.R."/>
            <person name="Wang J.P."/>
            <person name="Wang J.H."/>
            <person name="Sun Y.H."/>
            <person name="Ni S.B."/>
            <person name="Chen W.B."/>
            <person name="Zhang X.C."/>
            <person name="Jiao Y.N."/>
            <person name="Eichler E.E."/>
            <person name="Li G.H."/>
            <person name="Liu X."/>
            <person name="Gao L.Z."/>
        </authorList>
    </citation>
    <scope>NUCLEOTIDE SEQUENCE [LARGE SCALE GENOMIC DNA]</scope>
    <source>
        <strain evidence="3">cv. GT1</strain>
        <tissue evidence="2">Leaf</tissue>
    </source>
</reference>
<proteinExistence type="predicted"/>
<dbReference type="AlphaFoldDB" id="A0A6A6K1I5"/>
<keyword evidence="3" id="KW-1185">Reference proteome</keyword>
<protein>
    <submittedName>
        <fullName evidence="2">Uncharacterized protein</fullName>
    </submittedName>
</protein>
<accession>A0A6A6K1I5</accession>
<feature type="region of interest" description="Disordered" evidence="1">
    <location>
        <begin position="468"/>
        <end position="487"/>
    </location>
</feature>
<feature type="region of interest" description="Disordered" evidence="1">
    <location>
        <begin position="200"/>
        <end position="219"/>
    </location>
</feature>
<name>A0A6A6K1I5_HEVBR</name>